<dbReference type="Proteomes" id="UP000050326">
    <property type="component" value="Unassembled WGS sequence"/>
</dbReference>
<reference evidence="3 4" key="1">
    <citation type="submission" date="2015-09" db="EMBL/GenBank/DDBJ databases">
        <title>Genome sequence of Oxobacter pfennigii DSM 3222.</title>
        <authorList>
            <person name="Poehlein A."/>
            <person name="Bengelsdorf F.R."/>
            <person name="Schiel-Bengelsdorf B."/>
            <person name="Duerre P."/>
            <person name="Daniel R."/>
        </authorList>
    </citation>
    <scope>NUCLEOTIDE SEQUENCE [LARGE SCALE GENOMIC DNA]</scope>
    <source>
        <strain evidence="3 4">DSM 3222</strain>
    </source>
</reference>
<protein>
    <submittedName>
        <fullName evidence="3">D-inositol 3-phosphate glycosyltransferase</fullName>
        <ecNumber evidence="3">2.4.1.250</ecNumber>
    </submittedName>
</protein>
<dbReference type="InterPro" id="IPR001296">
    <property type="entry name" value="Glyco_trans_1"/>
</dbReference>
<accession>A0A0N8NT31</accession>
<keyword evidence="3" id="KW-0328">Glycosyltransferase</keyword>
<gene>
    <name evidence="3" type="primary">mshA_2</name>
    <name evidence="3" type="ORF">OXPF_31380</name>
</gene>
<feature type="domain" description="Glycosyltransferase subfamily 4-like N-terminal" evidence="2">
    <location>
        <begin position="50"/>
        <end position="187"/>
    </location>
</feature>
<dbReference type="EC" id="2.4.1.250" evidence="3"/>
<dbReference type="SUPFAM" id="SSF53756">
    <property type="entry name" value="UDP-Glycosyltransferase/glycogen phosphorylase"/>
    <property type="match status" value="1"/>
</dbReference>
<dbReference type="InterPro" id="IPR050194">
    <property type="entry name" value="Glycosyltransferase_grp1"/>
</dbReference>
<evidence type="ECO:0000313" key="4">
    <source>
        <dbReference type="Proteomes" id="UP000050326"/>
    </source>
</evidence>
<evidence type="ECO:0000259" key="1">
    <source>
        <dbReference type="Pfam" id="PF00534"/>
    </source>
</evidence>
<dbReference type="PANTHER" id="PTHR45947:SF3">
    <property type="entry name" value="SULFOQUINOVOSYL TRANSFERASE SQD2"/>
    <property type="match status" value="1"/>
</dbReference>
<evidence type="ECO:0000313" key="3">
    <source>
        <dbReference type="EMBL" id="KPU43696.1"/>
    </source>
</evidence>
<proteinExistence type="predicted"/>
<dbReference type="Pfam" id="PF00534">
    <property type="entry name" value="Glycos_transf_1"/>
    <property type="match status" value="1"/>
</dbReference>
<dbReference type="InterPro" id="IPR028098">
    <property type="entry name" value="Glyco_trans_4-like_N"/>
</dbReference>
<keyword evidence="4" id="KW-1185">Reference proteome</keyword>
<dbReference type="AlphaFoldDB" id="A0A0N8NT31"/>
<dbReference type="STRING" id="36849.OXPF_31380"/>
<dbReference type="EMBL" id="LKET01000039">
    <property type="protein sequence ID" value="KPU43696.1"/>
    <property type="molecule type" value="Genomic_DNA"/>
</dbReference>
<evidence type="ECO:0000259" key="2">
    <source>
        <dbReference type="Pfam" id="PF13439"/>
    </source>
</evidence>
<dbReference type="PANTHER" id="PTHR45947">
    <property type="entry name" value="SULFOQUINOVOSYL TRANSFERASE SQD2"/>
    <property type="match status" value="1"/>
</dbReference>
<dbReference type="PATRIC" id="fig|36849.3.peg.3324"/>
<feature type="domain" description="Glycosyl transferase family 1" evidence="1">
    <location>
        <begin position="193"/>
        <end position="330"/>
    </location>
</feature>
<name>A0A0N8NT31_9CLOT</name>
<dbReference type="OrthoDB" id="9801609at2"/>
<organism evidence="3 4">
    <name type="scientific">Oxobacter pfennigii</name>
    <dbReference type="NCBI Taxonomy" id="36849"/>
    <lineage>
        <taxon>Bacteria</taxon>
        <taxon>Bacillati</taxon>
        <taxon>Bacillota</taxon>
        <taxon>Clostridia</taxon>
        <taxon>Eubacteriales</taxon>
        <taxon>Clostridiaceae</taxon>
        <taxon>Oxobacter</taxon>
    </lineage>
</organism>
<keyword evidence="3" id="KW-0808">Transferase</keyword>
<dbReference type="GO" id="GO:0102710">
    <property type="term" value="F:D-inositol-3-phosphate glycosyltransferase activity"/>
    <property type="evidence" value="ECO:0007669"/>
    <property type="project" value="UniProtKB-EC"/>
</dbReference>
<dbReference type="RefSeq" id="WP_054876123.1">
    <property type="nucleotide sequence ID" value="NZ_LKET01000039.1"/>
</dbReference>
<sequence length="366" mass="42538">MKVAIVHEWLAGLGGSEKVMKAIHDIFPEAPVYTFVYNEKNMPDEYKSMDIRTSYLQKIPFAKQKYQLLLNFMPTAVEQYDLSEYDVVISSSTCCAKGVLTKSNTLHICYCHTPMRYAWDLYHEYIADKNKLLRMYIAYSMNRIRIWDRISADRVDYFIANSKYVANRIEKTYRRNSKVIYPPVDVDFYTPGNETEDFYLIVSRLVSYKKVELAIEAFNELGLTLIIIGGGPEYKKCKSIAKDNIIFKGKLSNEEVRDYYRRCKAFVFPGEEDFGITPVEAQSCGKPVIAFGKGGTLETIIDGKTGVFFYSQDVKSLKEAVLKVESDYDIFDKQYIREHASKYSINRFKAEFIEFFNQKLKEFNEK</sequence>
<dbReference type="Pfam" id="PF13439">
    <property type="entry name" value="Glyco_transf_4"/>
    <property type="match status" value="1"/>
</dbReference>
<comment type="caution">
    <text evidence="3">The sequence shown here is derived from an EMBL/GenBank/DDBJ whole genome shotgun (WGS) entry which is preliminary data.</text>
</comment>
<dbReference type="Gene3D" id="3.40.50.2000">
    <property type="entry name" value="Glycogen Phosphorylase B"/>
    <property type="match status" value="2"/>
</dbReference>